<keyword evidence="2" id="KW-1185">Reference proteome</keyword>
<proteinExistence type="predicted"/>
<dbReference type="EMBL" id="BAABCW010000001">
    <property type="protein sequence ID" value="GAA4106157.1"/>
    <property type="molecule type" value="Genomic_DNA"/>
</dbReference>
<organism evidence="1 2">
    <name type="scientific">Aquimarina addita</name>
    <dbReference type="NCBI Taxonomy" id="870485"/>
    <lineage>
        <taxon>Bacteria</taxon>
        <taxon>Pseudomonadati</taxon>
        <taxon>Bacteroidota</taxon>
        <taxon>Flavobacteriia</taxon>
        <taxon>Flavobacteriales</taxon>
        <taxon>Flavobacteriaceae</taxon>
        <taxon>Aquimarina</taxon>
    </lineage>
</organism>
<reference evidence="2" key="1">
    <citation type="journal article" date="2019" name="Int. J. Syst. Evol. Microbiol.">
        <title>The Global Catalogue of Microorganisms (GCM) 10K type strain sequencing project: providing services to taxonomists for standard genome sequencing and annotation.</title>
        <authorList>
            <consortium name="The Broad Institute Genomics Platform"/>
            <consortium name="The Broad Institute Genome Sequencing Center for Infectious Disease"/>
            <person name="Wu L."/>
            <person name="Ma J."/>
        </authorList>
    </citation>
    <scope>NUCLEOTIDE SEQUENCE [LARGE SCALE GENOMIC DNA]</scope>
    <source>
        <strain evidence="2">JCM 17106</strain>
    </source>
</reference>
<sequence>MIAFGNTQHYKKMKKYLLLILIRPLISYLRIQISIDLYPKAVVNVFGTSNSFSGYTFVVTHPKNTTKKINW</sequence>
<name>A0ABP7X6W8_9FLAO</name>
<accession>A0ABP7X6W8</accession>
<evidence type="ECO:0000313" key="1">
    <source>
        <dbReference type="EMBL" id="GAA4106157.1"/>
    </source>
</evidence>
<evidence type="ECO:0000313" key="2">
    <source>
        <dbReference type="Proteomes" id="UP001500459"/>
    </source>
</evidence>
<gene>
    <name evidence="1" type="ORF">GCM10022393_00430</name>
</gene>
<protein>
    <submittedName>
        <fullName evidence="1">Uncharacterized protein</fullName>
    </submittedName>
</protein>
<comment type="caution">
    <text evidence="1">The sequence shown here is derived from an EMBL/GenBank/DDBJ whole genome shotgun (WGS) entry which is preliminary data.</text>
</comment>
<dbReference type="Proteomes" id="UP001500459">
    <property type="component" value="Unassembled WGS sequence"/>
</dbReference>